<evidence type="ECO:0000256" key="1">
    <source>
        <dbReference type="SAM" id="MobiDB-lite"/>
    </source>
</evidence>
<proteinExistence type="predicted"/>
<gene>
    <name evidence="3" type="ORF">TeGR_g10264</name>
</gene>
<sequence>MDDAAIATGFKGVSALSYLLTFICAIVFMANGFYLAVIIGLYVMFISLTVLMSIVGQPAAIMEKLNQHAEFLFTYKGRFVVDVFLALFLFGMGAFGVAMAVIHLILIVGIRLLAATFPGAFEELFRAQGEGGGHQNFDSPYGSDPAGFNQQPAAGFAPQPSADL</sequence>
<feature type="region of interest" description="Disordered" evidence="1">
    <location>
        <begin position="131"/>
        <end position="164"/>
    </location>
</feature>
<feature type="transmembrane region" description="Helical" evidence="2">
    <location>
        <begin position="12"/>
        <end position="30"/>
    </location>
</feature>
<keyword evidence="4" id="KW-1185">Reference proteome</keyword>
<evidence type="ECO:0000313" key="4">
    <source>
        <dbReference type="Proteomes" id="UP001165060"/>
    </source>
</evidence>
<accession>A0ABQ6N5J7</accession>
<dbReference type="EMBL" id="BRYB01002218">
    <property type="protein sequence ID" value="GMI41427.1"/>
    <property type="molecule type" value="Genomic_DNA"/>
</dbReference>
<feature type="transmembrane region" description="Helical" evidence="2">
    <location>
        <begin position="83"/>
        <end position="114"/>
    </location>
</feature>
<name>A0ABQ6N5J7_9STRA</name>
<protein>
    <submittedName>
        <fullName evidence="3">Uncharacterized protein</fullName>
    </submittedName>
</protein>
<reference evidence="3 4" key="1">
    <citation type="journal article" date="2023" name="Commun. Biol.">
        <title>Genome analysis of Parmales, the sister group of diatoms, reveals the evolutionary specialization of diatoms from phago-mixotrophs to photoautotrophs.</title>
        <authorList>
            <person name="Ban H."/>
            <person name="Sato S."/>
            <person name="Yoshikawa S."/>
            <person name="Yamada K."/>
            <person name="Nakamura Y."/>
            <person name="Ichinomiya M."/>
            <person name="Sato N."/>
            <person name="Blanc-Mathieu R."/>
            <person name="Endo H."/>
            <person name="Kuwata A."/>
            <person name="Ogata H."/>
        </authorList>
    </citation>
    <scope>NUCLEOTIDE SEQUENCE [LARGE SCALE GENOMIC DNA]</scope>
</reference>
<evidence type="ECO:0000313" key="3">
    <source>
        <dbReference type="EMBL" id="GMI41427.1"/>
    </source>
</evidence>
<keyword evidence="2" id="KW-1133">Transmembrane helix</keyword>
<dbReference type="Proteomes" id="UP001165060">
    <property type="component" value="Unassembled WGS sequence"/>
</dbReference>
<organism evidence="3 4">
    <name type="scientific">Tetraparma gracilis</name>
    <dbReference type="NCBI Taxonomy" id="2962635"/>
    <lineage>
        <taxon>Eukaryota</taxon>
        <taxon>Sar</taxon>
        <taxon>Stramenopiles</taxon>
        <taxon>Ochrophyta</taxon>
        <taxon>Bolidophyceae</taxon>
        <taxon>Parmales</taxon>
        <taxon>Triparmaceae</taxon>
        <taxon>Tetraparma</taxon>
    </lineage>
</organism>
<evidence type="ECO:0000256" key="2">
    <source>
        <dbReference type="SAM" id="Phobius"/>
    </source>
</evidence>
<keyword evidence="2" id="KW-0812">Transmembrane</keyword>
<comment type="caution">
    <text evidence="3">The sequence shown here is derived from an EMBL/GenBank/DDBJ whole genome shotgun (WGS) entry which is preliminary data.</text>
</comment>
<keyword evidence="2" id="KW-0472">Membrane</keyword>
<feature type="transmembrane region" description="Helical" evidence="2">
    <location>
        <begin position="36"/>
        <end position="62"/>
    </location>
</feature>